<proteinExistence type="inferred from homology"/>
<evidence type="ECO:0000256" key="8">
    <source>
        <dbReference type="SAM" id="Phobius"/>
    </source>
</evidence>
<comment type="subcellular location">
    <subcellularLocation>
        <location evidence="1">Membrane</location>
        <topology evidence="1">Multi-pass membrane protein</topology>
    </subcellularLocation>
</comment>
<dbReference type="Pfam" id="PF00230">
    <property type="entry name" value="MIP"/>
    <property type="match status" value="1"/>
</dbReference>
<evidence type="ECO:0000256" key="4">
    <source>
        <dbReference type="ARBA" id="ARBA00022692"/>
    </source>
</evidence>
<organism evidence="9 10">
    <name type="scientific">Tachysurus vachellii</name>
    <name type="common">Darkbarbel catfish</name>
    <name type="synonym">Pelteobagrus vachellii</name>
    <dbReference type="NCBI Taxonomy" id="175792"/>
    <lineage>
        <taxon>Eukaryota</taxon>
        <taxon>Metazoa</taxon>
        <taxon>Chordata</taxon>
        <taxon>Craniata</taxon>
        <taxon>Vertebrata</taxon>
        <taxon>Euteleostomi</taxon>
        <taxon>Actinopterygii</taxon>
        <taxon>Neopterygii</taxon>
        <taxon>Teleostei</taxon>
        <taxon>Ostariophysi</taxon>
        <taxon>Siluriformes</taxon>
        <taxon>Bagridae</taxon>
        <taxon>Tachysurus</taxon>
    </lineage>
</organism>
<keyword evidence="4 7" id="KW-0812">Transmembrane</keyword>
<dbReference type="InterPro" id="IPR000425">
    <property type="entry name" value="MIP"/>
</dbReference>
<evidence type="ECO:0000313" key="9">
    <source>
        <dbReference type="EMBL" id="KAK2859999.1"/>
    </source>
</evidence>
<feature type="transmembrane region" description="Helical" evidence="8">
    <location>
        <begin position="89"/>
        <end position="110"/>
    </location>
</feature>
<dbReference type="GO" id="GO:0016020">
    <property type="term" value="C:membrane"/>
    <property type="evidence" value="ECO:0007669"/>
    <property type="project" value="UniProtKB-SubCell"/>
</dbReference>
<dbReference type="Proteomes" id="UP001187315">
    <property type="component" value="Unassembled WGS sequence"/>
</dbReference>
<dbReference type="Gene3D" id="1.20.1080.10">
    <property type="entry name" value="Glycerol uptake facilitator protein"/>
    <property type="match status" value="1"/>
</dbReference>
<keyword evidence="3 7" id="KW-0813">Transport</keyword>
<gene>
    <name evidence="9" type="ORF">Q7C36_004165</name>
</gene>
<dbReference type="GO" id="GO:0015168">
    <property type="term" value="F:glycerol transmembrane transporter activity"/>
    <property type="evidence" value="ECO:0007669"/>
    <property type="project" value="TreeGrafter"/>
</dbReference>
<dbReference type="GO" id="GO:0015250">
    <property type="term" value="F:water channel activity"/>
    <property type="evidence" value="ECO:0007669"/>
    <property type="project" value="TreeGrafter"/>
</dbReference>
<comment type="similarity">
    <text evidence="2 7">Belongs to the MIP/aquaporin (TC 1.A.8) family.</text>
</comment>
<dbReference type="InterPro" id="IPR023271">
    <property type="entry name" value="Aquaporin-like"/>
</dbReference>
<dbReference type="GO" id="GO:0003097">
    <property type="term" value="P:renal water transport"/>
    <property type="evidence" value="ECO:0007669"/>
    <property type="project" value="TreeGrafter"/>
</dbReference>
<feature type="transmembrane region" description="Helical" evidence="8">
    <location>
        <begin position="161"/>
        <end position="181"/>
    </location>
</feature>
<feature type="transmembrane region" description="Helical" evidence="8">
    <location>
        <begin position="47"/>
        <end position="68"/>
    </location>
</feature>
<dbReference type="NCBIfam" id="TIGR00861">
    <property type="entry name" value="MIP"/>
    <property type="match status" value="1"/>
</dbReference>
<evidence type="ECO:0000256" key="3">
    <source>
        <dbReference type="ARBA" id="ARBA00022448"/>
    </source>
</evidence>
<evidence type="ECO:0000313" key="10">
    <source>
        <dbReference type="Proteomes" id="UP001187315"/>
    </source>
</evidence>
<dbReference type="PANTHER" id="PTHR19139">
    <property type="entry name" value="AQUAPORIN TRANSPORTER"/>
    <property type="match status" value="1"/>
</dbReference>
<evidence type="ECO:0000256" key="6">
    <source>
        <dbReference type="ARBA" id="ARBA00023136"/>
    </source>
</evidence>
<evidence type="ECO:0000256" key="7">
    <source>
        <dbReference type="RuleBase" id="RU000477"/>
    </source>
</evidence>
<keyword evidence="10" id="KW-1185">Reference proteome</keyword>
<dbReference type="InterPro" id="IPR034294">
    <property type="entry name" value="Aquaporin_transptr"/>
</dbReference>
<evidence type="ECO:0000256" key="1">
    <source>
        <dbReference type="ARBA" id="ARBA00004141"/>
    </source>
</evidence>
<keyword evidence="5 8" id="KW-1133">Transmembrane helix</keyword>
<name>A0AA88TAJ5_TACVA</name>
<dbReference type="EMBL" id="JAVHJS010000004">
    <property type="protein sequence ID" value="KAK2859999.1"/>
    <property type="molecule type" value="Genomic_DNA"/>
</dbReference>
<comment type="caution">
    <text evidence="9">The sequence shown here is derived from an EMBL/GenBank/DDBJ whole genome shotgun (WGS) entry which is preliminary data.</text>
</comment>
<dbReference type="GO" id="GO:0035379">
    <property type="term" value="F:carbon dioxide transmembrane transporter activity"/>
    <property type="evidence" value="ECO:0007669"/>
    <property type="project" value="TreeGrafter"/>
</dbReference>
<accession>A0AA88TAJ5</accession>
<dbReference type="GO" id="GO:0008519">
    <property type="term" value="F:ammonium channel activity"/>
    <property type="evidence" value="ECO:0007669"/>
    <property type="project" value="TreeGrafter"/>
</dbReference>
<dbReference type="PRINTS" id="PR00783">
    <property type="entry name" value="MINTRINSICP"/>
</dbReference>
<dbReference type="CDD" id="cd00333">
    <property type="entry name" value="MIP"/>
    <property type="match status" value="1"/>
</dbReference>
<keyword evidence="6 8" id="KW-0472">Membrane</keyword>
<dbReference type="AlphaFoldDB" id="A0AA88TAJ5"/>
<dbReference type="GO" id="GO:0006972">
    <property type="term" value="P:hyperosmotic response"/>
    <property type="evidence" value="ECO:0007669"/>
    <property type="project" value="TreeGrafter"/>
</dbReference>
<sequence>MMKELKMLGFWRAVLAELFGTTIFVFSGISAAIGNGNRSYPDQEVKVALAFGLAIAILGQSLCHVSGGHLNPAVTLGMLVSCQVSVCRALWYVVAQVTGAVIASGIVLGVRPSVVDSLGLNKLNGVSPGQGFGIEFLLTLQMVLCFLATMDKRRNNIAGSAPFAVGLSVVMGHLAGISYTGCGLNPARSFGPALVLVEFEHHWVFWAGPLCGGVVAALLYDFVLFPRGTDIAGRLKILCHGAEASDAETEPLLEGGAPAAQWEKP</sequence>
<dbReference type="PROSITE" id="PS00221">
    <property type="entry name" value="MIP"/>
    <property type="match status" value="1"/>
</dbReference>
<dbReference type="PANTHER" id="PTHR19139:SF161">
    <property type="entry name" value="AQUAPORIN-1"/>
    <property type="match status" value="1"/>
</dbReference>
<dbReference type="InterPro" id="IPR022357">
    <property type="entry name" value="MIP_CS"/>
</dbReference>
<evidence type="ECO:0008006" key="11">
    <source>
        <dbReference type="Google" id="ProtNLM"/>
    </source>
</evidence>
<evidence type="ECO:0000256" key="5">
    <source>
        <dbReference type="ARBA" id="ARBA00022989"/>
    </source>
</evidence>
<feature type="transmembrane region" description="Helical" evidence="8">
    <location>
        <begin position="201"/>
        <end position="225"/>
    </location>
</feature>
<feature type="transmembrane region" description="Helical" evidence="8">
    <location>
        <begin position="130"/>
        <end position="149"/>
    </location>
</feature>
<evidence type="ECO:0000256" key="2">
    <source>
        <dbReference type="ARBA" id="ARBA00006175"/>
    </source>
</evidence>
<protein>
    <recommendedName>
        <fullName evidence="11">Aquaporin 1</fullName>
    </recommendedName>
</protein>
<reference evidence="9" key="1">
    <citation type="submission" date="2023-08" db="EMBL/GenBank/DDBJ databases">
        <title>Pelteobagrus vachellii genome.</title>
        <authorList>
            <person name="Liu H."/>
        </authorList>
    </citation>
    <scope>NUCLEOTIDE SEQUENCE</scope>
    <source>
        <strain evidence="9">PRFRI_2022a</strain>
        <tissue evidence="9">Muscle</tissue>
    </source>
</reference>
<dbReference type="SUPFAM" id="SSF81338">
    <property type="entry name" value="Aquaporin-like"/>
    <property type="match status" value="1"/>
</dbReference>